<accession>A0ABW4ZST5</accession>
<comment type="caution">
    <text evidence="8">The sequence shown here is derived from an EMBL/GenBank/DDBJ whole genome shotgun (WGS) entry which is preliminary data.</text>
</comment>
<dbReference type="InterPro" id="IPR009056">
    <property type="entry name" value="Cyt_c-like_dom"/>
</dbReference>
<evidence type="ECO:0000256" key="3">
    <source>
        <dbReference type="ARBA" id="ARBA00022723"/>
    </source>
</evidence>
<dbReference type="InterPro" id="IPR051811">
    <property type="entry name" value="Cytochrome_c550/c551-like"/>
</dbReference>
<evidence type="ECO:0000256" key="1">
    <source>
        <dbReference type="ARBA" id="ARBA00022448"/>
    </source>
</evidence>
<evidence type="ECO:0000256" key="4">
    <source>
        <dbReference type="ARBA" id="ARBA00022982"/>
    </source>
</evidence>
<keyword evidence="3 6" id="KW-0479">Metal-binding</keyword>
<dbReference type="EMBL" id="JBHUIO010000002">
    <property type="protein sequence ID" value="MFD2168666.1"/>
    <property type="molecule type" value="Genomic_DNA"/>
</dbReference>
<name>A0ABW4ZST5_9BACL</name>
<dbReference type="PANTHER" id="PTHR37823">
    <property type="entry name" value="CYTOCHROME C-553-LIKE"/>
    <property type="match status" value="1"/>
</dbReference>
<gene>
    <name evidence="8" type="ORF">ACFSOY_01355</name>
</gene>
<keyword evidence="5 6" id="KW-0408">Iron</keyword>
<dbReference type="PANTHER" id="PTHR37823:SF4">
    <property type="entry name" value="MENAQUINOL-CYTOCHROME C REDUCTASE CYTOCHROME B_C SUBUNIT"/>
    <property type="match status" value="1"/>
</dbReference>
<keyword evidence="2 6" id="KW-0349">Heme</keyword>
<dbReference type="Pfam" id="PF13442">
    <property type="entry name" value="Cytochrome_CBB3"/>
    <property type="match status" value="1"/>
</dbReference>
<keyword evidence="4" id="KW-0249">Electron transport</keyword>
<evidence type="ECO:0000256" key="5">
    <source>
        <dbReference type="ARBA" id="ARBA00023004"/>
    </source>
</evidence>
<keyword evidence="9" id="KW-1185">Reference proteome</keyword>
<reference evidence="9" key="1">
    <citation type="journal article" date="2019" name="Int. J. Syst. Evol. Microbiol.">
        <title>The Global Catalogue of Microorganisms (GCM) 10K type strain sequencing project: providing services to taxonomists for standard genome sequencing and annotation.</title>
        <authorList>
            <consortium name="The Broad Institute Genomics Platform"/>
            <consortium name="The Broad Institute Genome Sequencing Center for Infectious Disease"/>
            <person name="Wu L."/>
            <person name="Ma J."/>
        </authorList>
    </citation>
    <scope>NUCLEOTIDE SEQUENCE [LARGE SCALE GENOMIC DNA]</scope>
    <source>
        <strain evidence="9">CGMCC 1.13574</strain>
    </source>
</reference>
<keyword evidence="1" id="KW-0813">Transport</keyword>
<dbReference type="InterPro" id="IPR036909">
    <property type="entry name" value="Cyt_c-like_dom_sf"/>
</dbReference>
<evidence type="ECO:0000259" key="7">
    <source>
        <dbReference type="PROSITE" id="PS51007"/>
    </source>
</evidence>
<organism evidence="8 9">
    <name type="scientific">Tumebacillus lipolyticus</name>
    <dbReference type="NCBI Taxonomy" id="1280370"/>
    <lineage>
        <taxon>Bacteria</taxon>
        <taxon>Bacillati</taxon>
        <taxon>Bacillota</taxon>
        <taxon>Bacilli</taxon>
        <taxon>Bacillales</taxon>
        <taxon>Alicyclobacillaceae</taxon>
        <taxon>Tumebacillus</taxon>
    </lineage>
</organism>
<protein>
    <submittedName>
        <fullName evidence="8">C-type cytochrome</fullName>
    </submittedName>
</protein>
<dbReference type="Proteomes" id="UP001597343">
    <property type="component" value="Unassembled WGS sequence"/>
</dbReference>
<evidence type="ECO:0000256" key="2">
    <source>
        <dbReference type="ARBA" id="ARBA00022617"/>
    </source>
</evidence>
<evidence type="ECO:0000256" key="6">
    <source>
        <dbReference type="PROSITE-ProRule" id="PRU00433"/>
    </source>
</evidence>
<evidence type="ECO:0000313" key="9">
    <source>
        <dbReference type="Proteomes" id="UP001597343"/>
    </source>
</evidence>
<proteinExistence type="predicted"/>
<sequence>MSLRGIGIVLVLFVLGIAFSGFAAYSADTFQHKEEKAIDAEKLVAQNCASCHGKDLKGTETAPNLHEKGQKLSAETIAQIITDGVAPNMPPYAGGNLKDHAEISAVAQYITNLDK</sequence>
<dbReference type="SUPFAM" id="SSF46626">
    <property type="entry name" value="Cytochrome c"/>
    <property type="match status" value="1"/>
</dbReference>
<dbReference type="RefSeq" id="WP_386043583.1">
    <property type="nucleotide sequence ID" value="NZ_JBHUIO010000002.1"/>
</dbReference>
<dbReference type="PROSITE" id="PS51007">
    <property type="entry name" value="CYTC"/>
    <property type="match status" value="1"/>
</dbReference>
<feature type="domain" description="Cytochrome c" evidence="7">
    <location>
        <begin position="35"/>
        <end position="114"/>
    </location>
</feature>
<evidence type="ECO:0000313" key="8">
    <source>
        <dbReference type="EMBL" id="MFD2168666.1"/>
    </source>
</evidence>
<dbReference type="Gene3D" id="1.10.760.10">
    <property type="entry name" value="Cytochrome c-like domain"/>
    <property type="match status" value="1"/>
</dbReference>